<dbReference type="GO" id="GO:0000455">
    <property type="term" value="P:enzyme-directed rRNA pseudouridine synthesis"/>
    <property type="evidence" value="ECO:0007669"/>
    <property type="project" value="TreeGrafter"/>
</dbReference>
<dbReference type="GO" id="GO:0003723">
    <property type="term" value="F:RNA binding"/>
    <property type="evidence" value="ECO:0007669"/>
    <property type="project" value="InterPro"/>
</dbReference>
<dbReference type="GO" id="GO:0009982">
    <property type="term" value="F:pseudouridine synthase activity"/>
    <property type="evidence" value="ECO:0007669"/>
    <property type="project" value="InterPro"/>
</dbReference>
<sequence>MIRYYKFIVQEESTTVGKYLRKQGISKRALINCRHNGGFILVNQKRRMTSYAVKAGDVIHFVPGIEPENKKVKAVDKSLNILYEDDLFLIINKPAGLLSTPSKSDLTDSVVNRLLSYFQAQSITTKPHVITRLDKNTSGCLLVAKDAIGHAFIQQSKLDKYYLALIQTDSQLQQIPAVIDCPIARVPGDAIKREVSTQGKKSQTEYQLVQKGLNYSLVRLKLRTGRTHQIRVHLASLGYPLLGDQLYGGQTSDLNRQALHASQISFDHPLTQQKVKVRARLPQDLVLICQNEQIKTP</sequence>
<dbReference type="PANTHER" id="PTHR21600:SF35">
    <property type="entry name" value="PSEUDOURIDINE SYNTHASE"/>
    <property type="match status" value="1"/>
</dbReference>
<keyword evidence="7" id="KW-1185">Reference proteome</keyword>
<dbReference type="EC" id="5.4.99.-" evidence="4"/>
<dbReference type="SUPFAM" id="SSF55120">
    <property type="entry name" value="Pseudouridine synthase"/>
    <property type="match status" value="1"/>
</dbReference>
<evidence type="ECO:0000256" key="4">
    <source>
        <dbReference type="RuleBase" id="RU362028"/>
    </source>
</evidence>
<evidence type="ECO:0000259" key="5">
    <source>
        <dbReference type="Pfam" id="PF00849"/>
    </source>
</evidence>
<dbReference type="EMBL" id="AYZL01000010">
    <property type="protein sequence ID" value="KRN04512.1"/>
    <property type="molecule type" value="Genomic_DNA"/>
</dbReference>
<gene>
    <name evidence="6" type="ORF">FC86_GL000189</name>
</gene>
<proteinExistence type="inferred from homology"/>
<dbReference type="CDD" id="cd02869">
    <property type="entry name" value="PseudoU_synth_RluA_like"/>
    <property type="match status" value="1"/>
</dbReference>
<dbReference type="InterPro" id="IPR020103">
    <property type="entry name" value="PsdUridine_synth_cat_dom_sf"/>
</dbReference>
<dbReference type="InterPro" id="IPR050188">
    <property type="entry name" value="RluA_PseudoU_synthase"/>
</dbReference>
<comment type="caution">
    <text evidence="6">The sequence shown here is derived from an EMBL/GenBank/DDBJ whole genome shotgun (WGS) entry which is preliminary data.</text>
</comment>
<comment type="similarity">
    <text evidence="2 4">Belongs to the pseudouridine synthase RluA family.</text>
</comment>
<dbReference type="PROSITE" id="PS01129">
    <property type="entry name" value="PSI_RLU"/>
    <property type="match status" value="1"/>
</dbReference>
<dbReference type="Proteomes" id="UP000051378">
    <property type="component" value="Unassembled WGS sequence"/>
</dbReference>
<accession>A0A0R2DK71</accession>
<dbReference type="Pfam" id="PF00849">
    <property type="entry name" value="PseudoU_synth_2"/>
    <property type="match status" value="1"/>
</dbReference>
<dbReference type="InterPro" id="IPR006145">
    <property type="entry name" value="PsdUridine_synth_RsuA/RluA"/>
</dbReference>
<dbReference type="PANTHER" id="PTHR21600">
    <property type="entry name" value="MITOCHONDRIAL RNA PSEUDOURIDINE SYNTHASE"/>
    <property type="match status" value="1"/>
</dbReference>
<evidence type="ECO:0000256" key="3">
    <source>
        <dbReference type="PIRSR" id="PIRSR606225-1"/>
    </source>
</evidence>
<evidence type="ECO:0000313" key="7">
    <source>
        <dbReference type="Proteomes" id="UP000051378"/>
    </source>
</evidence>
<comment type="function">
    <text evidence="4">Responsible for synthesis of pseudouridine from uracil.</text>
</comment>
<organism evidence="6 7">
    <name type="scientific">Holzapfeliella floricola DSM 23037 = JCM 16512</name>
    <dbReference type="NCBI Taxonomy" id="1423744"/>
    <lineage>
        <taxon>Bacteria</taxon>
        <taxon>Bacillati</taxon>
        <taxon>Bacillota</taxon>
        <taxon>Bacilli</taxon>
        <taxon>Lactobacillales</taxon>
        <taxon>Lactobacillaceae</taxon>
        <taxon>Holzapfeliella</taxon>
    </lineage>
</organism>
<dbReference type="Gene3D" id="3.30.2350.10">
    <property type="entry name" value="Pseudouridine synthase"/>
    <property type="match status" value="1"/>
</dbReference>
<evidence type="ECO:0000313" key="6">
    <source>
        <dbReference type="EMBL" id="KRN04512.1"/>
    </source>
</evidence>
<name>A0A0R2DK71_9LACO</name>
<dbReference type="NCBIfam" id="TIGR00005">
    <property type="entry name" value="rluA_subfam"/>
    <property type="match status" value="1"/>
</dbReference>
<comment type="catalytic activity">
    <reaction evidence="1 4">
        <text>a uridine in RNA = a pseudouridine in RNA</text>
        <dbReference type="Rhea" id="RHEA:48348"/>
        <dbReference type="Rhea" id="RHEA-COMP:12068"/>
        <dbReference type="Rhea" id="RHEA-COMP:12069"/>
        <dbReference type="ChEBI" id="CHEBI:65314"/>
        <dbReference type="ChEBI" id="CHEBI:65315"/>
    </reaction>
</comment>
<dbReference type="AlphaFoldDB" id="A0A0R2DK71"/>
<reference evidence="6 7" key="1">
    <citation type="journal article" date="2015" name="Genome Announc.">
        <title>Expanding the biotechnology potential of lactobacilli through comparative genomics of 213 strains and associated genera.</title>
        <authorList>
            <person name="Sun Z."/>
            <person name="Harris H.M."/>
            <person name="McCann A."/>
            <person name="Guo C."/>
            <person name="Argimon S."/>
            <person name="Zhang W."/>
            <person name="Yang X."/>
            <person name="Jeffery I.B."/>
            <person name="Cooney J.C."/>
            <person name="Kagawa T.F."/>
            <person name="Liu W."/>
            <person name="Song Y."/>
            <person name="Salvetti E."/>
            <person name="Wrobel A."/>
            <person name="Rasinkangas P."/>
            <person name="Parkhill J."/>
            <person name="Rea M.C."/>
            <person name="O'Sullivan O."/>
            <person name="Ritari J."/>
            <person name="Douillard F.P."/>
            <person name="Paul Ross R."/>
            <person name="Yang R."/>
            <person name="Briner A.E."/>
            <person name="Felis G.E."/>
            <person name="de Vos W.M."/>
            <person name="Barrangou R."/>
            <person name="Klaenhammer T.R."/>
            <person name="Caufield P.W."/>
            <person name="Cui Y."/>
            <person name="Zhang H."/>
            <person name="O'Toole P.W."/>
        </authorList>
    </citation>
    <scope>NUCLEOTIDE SEQUENCE [LARGE SCALE GENOMIC DNA]</scope>
    <source>
        <strain evidence="6 7">DSM 23037</strain>
    </source>
</reference>
<feature type="domain" description="Pseudouridine synthase RsuA/RluA-like" evidence="5">
    <location>
        <begin position="88"/>
        <end position="236"/>
    </location>
</feature>
<evidence type="ECO:0000256" key="2">
    <source>
        <dbReference type="ARBA" id="ARBA00010876"/>
    </source>
</evidence>
<dbReference type="RefSeq" id="WP_056974370.1">
    <property type="nucleotide sequence ID" value="NZ_AYZL01000010.1"/>
</dbReference>
<dbReference type="PATRIC" id="fig|1423744.4.peg.193"/>
<keyword evidence="4" id="KW-0413">Isomerase</keyword>
<dbReference type="InterPro" id="IPR006224">
    <property type="entry name" value="PsdUridine_synth_RluA-like_CS"/>
</dbReference>
<evidence type="ECO:0000256" key="1">
    <source>
        <dbReference type="ARBA" id="ARBA00000073"/>
    </source>
</evidence>
<dbReference type="OrthoDB" id="9807829at2"/>
<dbReference type="InterPro" id="IPR006225">
    <property type="entry name" value="PsdUridine_synth_RluC/D"/>
</dbReference>
<feature type="active site" evidence="3">
    <location>
        <position position="134"/>
    </location>
</feature>
<protein>
    <recommendedName>
        <fullName evidence="4">Pseudouridine synthase</fullName>
        <ecNumber evidence="4">5.4.99.-</ecNumber>
    </recommendedName>
</protein>
<dbReference type="STRING" id="1423744.FC86_GL000189"/>
<dbReference type="GO" id="GO:0140098">
    <property type="term" value="F:catalytic activity, acting on RNA"/>
    <property type="evidence" value="ECO:0007669"/>
    <property type="project" value="UniProtKB-ARBA"/>
</dbReference>